<sequence length="263" mass="28954">MTETLLDDVWIRRYHDGPGTHGSAGSATLVCFPHAGGSASYFSTLSGLLRSSHRVLALQYPGRQDRLRERCLSTIDELADEAFNALEPLMGGPVALFGHSMGAMIAFEVATRMKRRRGLDPAALFVSGRRAPSRDRHDDEIVHLGGDSALVAEMKRLSGTDARVLDDPEVVEMILPALRSDYRAVETYRYRPGPRLGCPTIALTGDDDPKASADEVDAWRDHTSGEFRMHVFPGGHFYLKEHWTAVADVIAGQLGRARPDQSR</sequence>
<dbReference type="PANTHER" id="PTHR11487:SF0">
    <property type="entry name" value="S-ACYL FATTY ACID SYNTHASE THIOESTERASE, MEDIUM CHAIN"/>
    <property type="match status" value="1"/>
</dbReference>
<comment type="similarity">
    <text evidence="1">Belongs to the thioesterase family.</text>
</comment>
<dbReference type="SUPFAM" id="SSF53474">
    <property type="entry name" value="alpha/beta-Hydrolases"/>
    <property type="match status" value="1"/>
</dbReference>
<reference evidence="4 5" key="1">
    <citation type="submission" date="2018-08" db="EMBL/GenBank/DDBJ databases">
        <title>Microbispora. triticiradicis sp. nov., a novel actinomycete isolated from the root of wheat (Triticum aestivum L.)).</title>
        <authorList>
            <person name="Han C."/>
        </authorList>
    </citation>
    <scope>NUCLEOTIDE SEQUENCE [LARGE SCALE GENOMIC DNA]</scope>
    <source>
        <strain evidence="4 5">NEAU-HRDPA2-9</strain>
    </source>
</reference>
<name>A0ABX9L9B1_9ACTN</name>
<accession>A0ABX9L9B1</accession>
<dbReference type="InterPro" id="IPR012223">
    <property type="entry name" value="TEII"/>
</dbReference>
<dbReference type="InterPro" id="IPR001031">
    <property type="entry name" value="Thioesterase"/>
</dbReference>
<protein>
    <submittedName>
        <fullName evidence="4">Thioesterase</fullName>
    </submittedName>
</protein>
<evidence type="ECO:0000256" key="2">
    <source>
        <dbReference type="ARBA" id="ARBA00022801"/>
    </source>
</evidence>
<organism evidence="4 5">
    <name type="scientific">Microbispora triticiradicis</name>
    <dbReference type="NCBI Taxonomy" id="2200763"/>
    <lineage>
        <taxon>Bacteria</taxon>
        <taxon>Bacillati</taxon>
        <taxon>Actinomycetota</taxon>
        <taxon>Actinomycetes</taxon>
        <taxon>Streptosporangiales</taxon>
        <taxon>Streptosporangiaceae</taxon>
        <taxon>Microbispora</taxon>
    </lineage>
</organism>
<proteinExistence type="inferred from homology"/>
<evidence type="ECO:0000256" key="1">
    <source>
        <dbReference type="ARBA" id="ARBA00007169"/>
    </source>
</evidence>
<keyword evidence="5" id="KW-1185">Reference proteome</keyword>
<dbReference type="Gene3D" id="3.40.50.1820">
    <property type="entry name" value="alpha/beta hydrolase"/>
    <property type="match status" value="1"/>
</dbReference>
<dbReference type="Proteomes" id="UP000262538">
    <property type="component" value="Unassembled WGS sequence"/>
</dbReference>
<dbReference type="InterPro" id="IPR029058">
    <property type="entry name" value="AB_hydrolase_fold"/>
</dbReference>
<keyword evidence="2" id="KW-0378">Hydrolase</keyword>
<evidence type="ECO:0000313" key="4">
    <source>
        <dbReference type="EMBL" id="RGA00415.1"/>
    </source>
</evidence>
<evidence type="ECO:0000313" key="5">
    <source>
        <dbReference type="Proteomes" id="UP000262538"/>
    </source>
</evidence>
<gene>
    <name evidence="4" type="ORF">DI270_034915</name>
</gene>
<evidence type="ECO:0000259" key="3">
    <source>
        <dbReference type="SMART" id="SM00824"/>
    </source>
</evidence>
<dbReference type="RefSeq" id="WP_117410399.1">
    <property type="nucleotide sequence ID" value="NZ_QFZU02000272.1"/>
</dbReference>
<dbReference type="PANTHER" id="PTHR11487">
    <property type="entry name" value="THIOESTERASE"/>
    <property type="match status" value="1"/>
</dbReference>
<dbReference type="EMBL" id="QFZU02000272">
    <property type="protein sequence ID" value="RGA00415.1"/>
    <property type="molecule type" value="Genomic_DNA"/>
</dbReference>
<dbReference type="SMART" id="SM00824">
    <property type="entry name" value="PKS_TE"/>
    <property type="match status" value="1"/>
</dbReference>
<feature type="domain" description="Thioesterase TesA-like" evidence="3">
    <location>
        <begin position="30"/>
        <end position="254"/>
    </location>
</feature>
<dbReference type="Pfam" id="PF00975">
    <property type="entry name" value="Thioesterase"/>
    <property type="match status" value="1"/>
</dbReference>
<comment type="caution">
    <text evidence="4">The sequence shown here is derived from an EMBL/GenBank/DDBJ whole genome shotgun (WGS) entry which is preliminary data.</text>
</comment>
<dbReference type="InterPro" id="IPR020802">
    <property type="entry name" value="TesA-like"/>
</dbReference>